<dbReference type="EMBL" id="CP039381">
    <property type="protein sequence ID" value="QCT07567.1"/>
    <property type="molecule type" value="Genomic_DNA"/>
</dbReference>
<comment type="pathway">
    <text evidence="1">Porphyrin-containing compound metabolism; siroheme biosynthesis; sirohydrochlorin from precorrin-2: step 1/1.</text>
</comment>
<evidence type="ECO:0000313" key="8">
    <source>
        <dbReference type="EMBL" id="QCT07567.1"/>
    </source>
</evidence>
<dbReference type="NCBIfam" id="TIGR01470">
    <property type="entry name" value="cysG_Nterm"/>
    <property type="match status" value="1"/>
</dbReference>
<dbReference type="GO" id="GO:0043115">
    <property type="term" value="F:precorrin-2 dehydrogenase activity"/>
    <property type="evidence" value="ECO:0007669"/>
    <property type="project" value="UniProtKB-EC"/>
</dbReference>
<protein>
    <recommendedName>
        <fullName evidence="2">precorrin-2 dehydrogenase</fullName>
        <ecNumber evidence="2">1.3.1.76</ecNumber>
    </recommendedName>
</protein>
<comment type="catalytic activity">
    <reaction evidence="6">
        <text>precorrin-2 + NAD(+) = sirohydrochlorin + NADH + 2 H(+)</text>
        <dbReference type="Rhea" id="RHEA:15613"/>
        <dbReference type="ChEBI" id="CHEBI:15378"/>
        <dbReference type="ChEBI" id="CHEBI:57540"/>
        <dbReference type="ChEBI" id="CHEBI:57945"/>
        <dbReference type="ChEBI" id="CHEBI:58351"/>
        <dbReference type="ChEBI" id="CHEBI:58827"/>
        <dbReference type="EC" id="1.3.1.76"/>
    </reaction>
</comment>
<dbReference type="Gene3D" id="1.10.8.610">
    <property type="entry name" value="SirC, precorrin-2 dehydrogenase, C-terminal helical domain-like"/>
    <property type="match status" value="1"/>
</dbReference>
<dbReference type="InterPro" id="IPR028281">
    <property type="entry name" value="Sirohaem_synthase_central"/>
</dbReference>
<keyword evidence="3" id="KW-0560">Oxidoreductase</keyword>
<keyword evidence="9" id="KW-1185">Reference proteome</keyword>
<dbReference type="SUPFAM" id="SSF75615">
    <property type="entry name" value="Siroheme synthase middle domains-like"/>
    <property type="match status" value="1"/>
</dbReference>
<dbReference type="SUPFAM" id="SSF51735">
    <property type="entry name" value="NAD(P)-binding Rossmann-fold domains"/>
    <property type="match status" value="1"/>
</dbReference>
<reference evidence="8 9" key="1">
    <citation type="submission" date="2019-04" db="EMBL/GenBank/DDBJ databases">
        <authorList>
            <person name="Embree M."/>
            <person name="Gaffney J.R."/>
        </authorList>
    </citation>
    <scope>NUCLEOTIDE SEQUENCE [LARGE SCALE GENOMIC DNA]</scope>
    <source>
        <strain evidence="8 9">JE7A12</strain>
    </source>
</reference>
<accession>A0A4P8XX12</accession>
<dbReference type="GO" id="GO:0019354">
    <property type="term" value="P:siroheme biosynthetic process"/>
    <property type="evidence" value="ECO:0007669"/>
    <property type="project" value="UniProtKB-UniPathway"/>
</dbReference>
<evidence type="ECO:0000259" key="7">
    <source>
        <dbReference type="Pfam" id="PF14824"/>
    </source>
</evidence>
<name>A0A4P8XX12_9FIRM</name>
<dbReference type="OrthoDB" id="9773765at2"/>
<gene>
    <name evidence="8" type="ORF">E5Z56_09450</name>
</gene>
<evidence type="ECO:0000256" key="1">
    <source>
        <dbReference type="ARBA" id="ARBA00005010"/>
    </source>
</evidence>
<keyword evidence="5" id="KW-0627">Porphyrin biosynthesis</keyword>
<dbReference type="InterPro" id="IPR028161">
    <property type="entry name" value="Met8-like"/>
</dbReference>
<dbReference type="InterPro" id="IPR042518">
    <property type="entry name" value="SirC_C"/>
</dbReference>
<dbReference type="InterPro" id="IPR006367">
    <property type="entry name" value="Sirohaem_synthase_N"/>
</dbReference>
<evidence type="ECO:0000256" key="5">
    <source>
        <dbReference type="ARBA" id="ARBA00023244"/>
    </source>
</evidence>
<evidence type="ECO:0000256" key="4">
    <source>
        <dbReference type="ARBA" id="ARBA00023027"/>
    </source>
</evidence>
<dbReference type="InterPro" id="IPR036291">
    <property type="entry name" value="NAD(P)-bd_dom_sf"/>
</dbReference>
<keyword evidence="4" id="KW-0520">NAD</keyword>
<dbReference type="PANTHER" id="PTHR35330:SF1">
    <property type="entry name" value="SIROHEME BIOSYNTHESIS PROTEIN MET8"/>
    <property type="match status" value="1"/>
</dbReference>
<evidence type="ECO:0000313" key="9">
    <source>
        <dbReference type="Proteomes" id="UP000301475"/>
    </source>
</evidence>
<dbReference type="AlphaFoldDB" id="A0A4P8XX12"/>
<dbReference type="Pfam" id="PF13241">
    <property type="entry name" value="NAD_binding_7"/>
    <property type="match status" value="1"/>
</dbReference>
<dbReference type="PANTHER" id="PTHR35330">
    <property type="entry name" value="SIROHEME BIOSYNTHESIS PROTEIN MET8"/>
    <property type="match status" value="1"/>
</dbReference>
<dbReference type="Proteomes" id="UP000301475">
    <property type="component" value="Chromosome"/>
</dbReference>
<dbReference type="UniPathway" id="UPA00262">
    <property type="reaction ID" value="UER00222"/>
</dbReference>
<evidence type="ECO:0000256" key="2">
    <source>
        <dbReference type="ARBA" id="ARBA00012400"/>
    </source>
</evidence>
<dbReference type="Gene3D" id="3.40.50.720">
    <property type="entry name" value="NAD(P)-binding Rossmann-like Domain"/>
    <property type="match status" value="1"/>
</dbReference>
<evidence type="ECO:0000256" key="6">
    <source>
        <dbReference type="ARBA" id="ARBA00047561"/>
    </source>
</evidence>
<evidence type="ECO:0000256" key="3">
    <source>
        <dbReference type="ARBA" id="ARBA00023002"/>
    </source>
</evidence>
<dbReference type="Pfam" id="PF14824">
    <property type="entry name" value="Sirohm_synth_M"/>
    <property type="match status" value="1"/>
</dbReference>
<sequence length="208" mass="23561">MRKRVSMGYFPFFVDVENQNCLVVGGGVVALRKIEKLLPFNPKITVVSPKVHKEILSIENINIIKRKFDFNDLKGKSFVITATNDKALNKEIYNSCKENNIPVNTVDDKDNCSFIFPALARNKGVTVAISTSGKSPLYAKYLRKKIENLIQDSESIVDNLSKYRAKIKDEISLEENRKVAFEKLLDYSLNNENITDDLVDKIIKGLSV</sequence>
<dbReference type="KEGG" id="ruj:E5Z56_09450"/>
<feature type="domain" description="Siroheme synthase central" evidence="7">
    <location>
        <begin position="126"/>
        <end position="148"/>
    </location>
</feature>
<dbReference type="EC" id="1.3.1.76" evidence="2"/>
<organism evidence="8 9">
    <name type="scientific">Ruminococcus bovis</name>
    <dbReference type="NCBI Taxonomy" id="2564099"/>
    <lineage>
        <taxon>Bacteria</taxon>
        <taxon>Bacillati</taxon>
        <taxon>Bacillota</taxon>
        <taxon>Clostridia</taxon>
        <taxon>Eubacteriales</taxon>
        <taxon>Oscillospiraceae</taxon>
        <taxon>Ruminococcus</taxon>
    </lineage>
</organism>
<proteinExistence type="predicted"/>
<dbReference type="GO" id="GO:0004325">
    <property type="term" value="F:ferrochelatase activity"/>
    <property type="evidence" value="ECO:0007669"/>
    <property type="project" value="InterPro"/>
</dbReference>